<feature type="compositionally biased region" description="Polar residues" evidence="1">
    <location>
        <begin position="426"/>
        <end position="439"/>
    </location>
</feature>
<feature type="region of interest" description="Disordered" evidence="1">
    <location>
        <begin position="419"/>
        <end position="439"/>
    </location>
</feature>
<dbReference type="InterPro" id="IPR003594">
    <property type="entry name" value="HATPase_dom"/>
</dbReference>
<evidence type="ECO:0000256" key="1">
    <source>
        <dbReference type="SAM" id="MobiDB-lite"/>
    </source>
</evidence>
<dbReference type="Pfam" id="PF06580">
    <property type="entry name" value="His_kinase"/>
    <property type="match status" value="1"/>
</dbReference>
<dbReference type="GO" id="GO:0016020">
    <property type="term" value="C:membrane"/>
    <property type="evidence" value="ECO:0007669"/>
    <property type="project" value="InterPro"/>
</dbReference>
<dbReference type="GO" id="GO:0000155">
    <property type="term" value="F:phosphorelay sensor kinase activity"/>
    <property type="evidence" value="ECO:0007669"/>
    <property type="project" value="InterPro"/>
</dbReference>
<keyword evidence="2" id="KW-1133">Transmembrane helix</keyword>
<dbReference type="AlphaFoldDB" id="A0A2A8CZA8"/>
<protein>
    <recommendedName>
        <fullName evidence="3">Histidine kinase domain-containing protein</fullName>
    </recommendedName>
</protein>
<evidence type="ECO:0000313" key="4">
    <source>
        <dbReference type="EMBL" id="PEN13976.1"/>
    </source>
</evidence>
<proteinExistence type="predicted"/>
<evidence type="ECO:0000259" key="3">
    <source>
        <dbReference type="PROSITE" id="PS50109"/>
    </source>
</evidence>
<dbReference type="InterPro" id="IPR050640">
    <property type="entry name" value="Bact_2-comp_sensor_kinase"/>
</dbReference>
<gene>
    <name evidence="4" type="ORF">CRI94_07965</name>
</gene>
<organism evidence="4 5">
    <name type="scientific">Longibacter salinarum</name>
    <dbReference type="NCBI Taxonomy" id="1850348"/>
    <lineage>
        <taxon>Bacteria</taxon>
        <taxon>Pseudomonadati</taxon>
        <taxon>Rhodothermota</taxon>
        <taxon>Rhodothermia</taxon>
        <taxon>Rhodothermales</taxon>
        <taxon>Salisaetaceae</taxon>
        <taxon>Longibacter</taxon>
    </lineage>
</organism>
<evidence type="ECO:0000256" key="2">
    <source>
        <dbReference type="SAM" id="Phobius"/>
    </source>
</evidence>
<feature type="domain" description="Histidine kinase" evidence="3">
    <location>
        <begin position="217"/>
        <end position="416"/>
    </location>
</feature>
<feature type="transmembrane region" description="Helical" evidence="2">
    <location>
        <begin position="132"/>
        <end position="152"/>
    </location>
</feature>
<feature type="transmembrane region" description="Helical" evidence="2">
    <location>
        <begin position="100"/>
        <end position="120"/>
    </location>
</feature>
<dbReference type="InterPro" id="IPR005467">
    <property type="entry name" value="His_kinase_dom"/>
</dbReference>
<dbReference type="InterPro" id="IPR036890">
    <property type="entry name" value="HATPase_C_sf"/>
</dbReference>
<keyword evidence="2" id="KW-0472">Membrane</keyword>
<name>A0A2A8CZA8_9BACT</name>
<reference evidence="4 5" key="1">
    <citation type="submission" date="2017-10" db="EMBL/GenBank/DDBJ databases">
        <title>Draft genome of Longibacter Salinarum.</title>
        <authorList>
            <person name="Goh K.M."/>
            <person name="Shamsir M.S."/>
            <person name="Lim S.W."/>
        </authorList>
    </citation>
    <scope>NUCLEOTIDE SEQUENCE [LARGE SCALE GENOMIC DNA]</scope>
    <source>
        <strain evidence="4 5">KCTC 52045</strain>
    </source>
</reference>
<sequence>MNAICMRSTFARSETTHRTEASACRNVHATSRSSVDRTCSSGHLEIMSRTVPPHVLVMESSFPKPSHRVLTSFWTFHVLGWLAIGLSMWFGVVAHVDDPYITLLAKMWFGMSGGLVALGLRPFYQYLYERTIPIPALISIAAVVSYVATVIWSGLFKIGARVIRASIAGQDFYLPSFASIFSGALFYTFIMLAWSVLYFGIKYYRDMEAERERAIRAEGHAHRAELQALRYQLNPHFLFNTMNAISTLVAEGRSSDAERMIARLSDFLRLTLENDAAPEAPLVEEIDFTRRYLEIEQIRFGDRLSTTIDVDADTMSACVPTLLLQPLVENAIRHGIAANEEGGTVRVSARRAGQRLLLRVEDDGRGFNESMKLKEGIGLSNTRARLDALYHGNHRFEIAPSDGGGCIVSIDIPLRTETAPVASPLHTDQTSTRNPPTLT</sequence>
<dbReference type="PANTHER" id="PTHR34220">
    <property type="entry name" value="SENSOR HISTIDINE KINASE YPDA"/>
    <property type="match status" value="1"/>
</dbReference>
<dbReference type="Proteomes" id="UP000220102">
    <property type="component" value="Unassembled WGS sequence"/>
</dbReference>
<dbReference type="SMART" id="SM00387">
    <property type="entry name" value="HATPase_c"/>
    <property type="match status" value="1"/>
</dbReference>
<accession>A0A2A8CZA8</accession>
<feature type="transmembrane region" description="Helical" evidence="2">
    <location>
        <begin position="172"/>
        <end position="201"/>
    </location>
</feature>
<dbReference type="PROSITE" id="PS50109">
    <property type="entry name" value="HIS_KIN"/>
    <property type="match status" value="1"/>
</dbReference>
<dbReference type="Gene3D" id="3.30.565.10">
    <property type="entry name" value="Histidine kinase-like ATPase, C-terminal domain"/>
    <property type="match status" value="1"/>
</dbReference>
<dbReference type="InterPro" id="IPR010559">
    <property type="entry name" value="Sig_transdc_His_kin_internal"/>
</dbReference>
<comment type="caution">
    <text evidence="4">The sequence shown here is derived from an EMBL/GenBank/DDBJ whole genome shotgun (WGS) entry which is preliminary data.</text>
</comment>
<feature type="transmembrane region" description="Helical" evidence="2">
    <location>
        <begin position="73"/>
        <end position="94"/>
    </location>
</feature>
<keyword evidence="2" id="KW-0812">Transmembrane</keyword>
<dbReference type="OrthoDB" id="9792992at2"/>
<dbReference type="Pfam" id="PF02518">
    <property type="entry name" value="HATPase_c"/>
    <property type="match status" value="1"/>
</dbReference>
<dbReference type="SUPFAM" id="SSF55874">
    <property type="entry name" value="ATPase domain of HSP90 chaperone/DNA topoisomerase II/histidine kinase"/>
    <property type="match status" value="1"/>
</dbReference>
<keyword evidence="5" id="KW-1185">Reference proteome</keyword>
<evidence type="ECO:0000313" key="5">
    <source>
        <dbReference type="Proteomes" id="UP000220102"/>
    </source>
</evidence>
<dbReference type="PANTHER" id="PTHR34220:SF9">
    <property type="entry name" value="SIGNAL TRANSDUCTION HISTIDINE KINASE INTERNAL REGION DOMAIN-CONTAINING PROTEIN"/>
    <property type="match status" value="1"/>
</dbReference>
<dbReference type="EMBL" id="PDEQ01000003">
    <property type="protein sequence ID" value="PEN13976.1"/>
    <property type="molecule type" value="Genomic_DNA"/>
</dbReference>